<comment type="caution">
    <text evidence="1">The sequence shown here is derived from an EMBL/GenBank/DDBJ whole genome shotgun (WGS) entry which is preliminary data.</text>
</comment>
<evidence type="ECO:0000313" key="2">
    <source>
        <dbReference type="Proteomes" id="UP000012249"/>
    </source>
</evidence>
<dbReference type="EMBL" id="AHMI02000014">
    <property type="protein sequence ID" value="EMY16455.1"/>
    <property type="molecule type" value="Genomic_DNA"/>
</dbReference>
<organism evidence="1 2">
    <name type="scientific">Leptospira weilii str. Ecochallenge</name>
    <dbReference type="NCBI Taxonomy" id="1049986"/>
    <lineage>
        <taxon>Bacteria</taxon>
        <taxon>Pseudomonadati</taxon>
        <taxon>Spirochaetota</taxon>
        <taxon>Spirochaetia</taxon>
        <taxon>Leptospirales</taxon>
        <taxon>Leptospiraceae</taxon>
        <taxon>Leptospira</taxon>
    </lineage>
</organism>
<protein>
    <submittedName>
        <fullName evidence="1">Uncharacterized protein</fullName>
    </submittedName>
</protein>
<proteinExistence type="predicted"/>
<gene>
    <name evidence="1" type="ORF">LEP1GSC043_3256</name>
</gene>
<dbReference type="Proteomes" id="UP000012249">
    <property type="component" value="Unassembled WGS sequence"/>
</dbReference>
<sequence length="63" mass="7507">MLFSRRRSSNFILDSLRTFSKIIQRKIRLNRCNLNKSRFFYHSISTYLKSKSYSSVPITNPTS</sequence>
<reference evidence="1 2" key="1">
    <citation type="submission" date="2013-02" db="EMBL/GenBank/DDBJ databases">
        <authorList>
            <person name="Harkins D.M."/>
            <person name="Durkin A.S."/>
            <person name="Brinkac L.M."/>
            <person name="Haft D.H."/>
            <person name="Selengut J.D."/>
            <person name="Sanka R."/>
            <person name="DePew J."/>
            <person name="Purushe J."/>
            <person name="Haake D.A."/>
            <person name="Matsunaga J."/>
            <person name="Vinetz J.M."/>
            <person name="Sutton G.G."/>
            <person name="Nierman W.C."/>
            <person name="Fouts D.E."/>
        </authorList>
    </citation>
    <scope>NUCLEOTIDE SEQUENCE [LARGE SCALE GENOMIC DNA]</scope>
    <source>
        <strain evidence="1 2">Ecochallenge</strain>
    </source>
</reference>
<name>N1UKB1_9LEPT</name>
<dbReference type="AlphaFoldDB" id="N1UKB1"/>
<accession>N1UKB1</accession>
<evidence type="ECO:0000313" key="1">
    <source>
        <dbReference type="EMBL" id="EMY16455.1"/>
    </source>
</evidence>